<keyword evidence="1" id="KW-0862">Zinc</keyword>
<comment type="caution">
    <text evidence="3">The sequence shown here is derived from an EMBL/GenBank/DDBJ whole genome shotgun (WGS) entry which is preliminary data.</text>
</comment>
<keyword evidence="1" id="KW-0479">Metal-binding</keyword>
<reference evidence="3" key="1">
    <citation type="submission" date="2021-02" db="EMBL/GenBank/DDBJ databases">
        <authorList>
            <person name="Dougan E. K."/>
            <person name="Rhodes N."/>
            <person name="Thang M."/>
            <person name="Chan C."/>
        </authorList>
    </citation>
    <scope>NUCLEOTIDE SEQUENCE</scope>
</reference>
<protein>
    <recommendedName>
        <fullName evidence="2">RING-type domain-containing protein</fullName>
    </recommendedName>
</protein>
<dbReference type="InterPro" id="IPR013083">
    <property type="entry name" value="Znf_RING/FYVE/PHD"/>
</dbReference>
<dbReference type="SMART" id="SM00184">
    <property type="entry name" value="RING"/>
    <property type="match status" value="1"/>
</dbReference>
<evidence type="ECO:0000313" key="4">
    <source>
        <dbReference type="Proteomes" id="UP000604046"/>
    </source>
</evidence>
<keyword evidence="1" id="KW-0863">Zinc-finger</keyword>
<name>A0A812IGG6_9DINO</name>
<organism evidence="3 4">
    <name type="scientific">Symbiodinium natans</name>
    <dbReference type="NCBI Taxonomy" id="878477"/>
    <lineage>
        <taxon>Eukaryota</taxon>
        <taxon>Sar</taxon>
        <taxon>Alveolata</taxon>
        <taxon>Dinophyceae</taxon>
        <taxon>Suessiales</taxon>
        <taxon>Symbiodiniaceae</taxon>
        <taxon>Symbiodinium</taxon>
    </lineage>
</organism>
<dbReference type="SUPFAM" id="SSF57850">
    <property type="entry name" value="RING/U-box"/>
    <property type="match status" value="1"/>
</dbReference>
<sequence length="181" mass="19856">MAFAQRLSQRSLDTRRRVPQQWAAQQVAQFERKCEAATDRGGLSASHDCQRFKLMPVLEDDPNREAFRQALLQALQHHGFSRLVVIKEWGSYLTERDERLTIKASWDGLAEAPGCGPADGGAGNGSGFVGSCGICQEDRPLVALAPCGHALCQGCQQQLRGQPCPFCRQPVQGATRGLFMD</sequence>
<proteinExistence type="predicted"/>
<dbReference type="Gene3D" id="3.30.40.10">
    <property type="entry name" value="Zinc/RING finger domain, C3HC4 (zinc finger)"/>
    <property type="match status" value="1"/>
</dbReference>
<evidence type="ECO:0000259" key="2">
    <source>
        <dbReference type="PROSITE" id="PS50089"/>
    </source>
</evidence>
<evidence type="ECO:0000313" key="3">
    <source>
        <dbReference type="EMBL" id="CAE7032535.1"/>
    </source>
</evidence>
<accession>A0A812IGG6</accession>
<dbReference type="PROSITE" id="PS50089">
    <property type="entry name" value="ZF_RING_2"/>
    <property type="match status" value="1"/>
</dbReference>
<feature type="domain" description="RING-type" evidence="2">
    <location>
        <begin position="132"/>
        <end position="168"/>
    </location>
</feature>
<evidence type="ECO:0000256" key="1">
    <source>
        <dbReference type="PROSITE-ProRule" id="PRU00175"/>
    </source>
</evidence>
<dbReference type="EMBL" id="CAJNDS010000239">
    <property type="protein sequence ID" value="CAE7032535.1"/>
    <property type="molecule type" value="Genomic_DNA"/>
</dbReference>
<dbReference type="Proteomes" id="UP000604046">
    <property type="component" value="Unassembled WGS sequence"/>
</dbReference>
<keyword evidence="4" id="KW-1185">Reference proteome</keyword>
<dbReference type="InterPro" id="IPR001841">
    <property type="entry name" value="Znf_RING"/>
</dbReference>
<dbReference type="Pfam" id="PF13920">
    <property type="entry name" value="zf-C3HC4_3"/>
    <property type="match status" value="1"/>
</dbReference>
<gene>
    <name evidence="3" type="ORF">SNAT2548_LOCUS3916</name>
</gene>
<dbReference type="AlphaFoldDB" id="A0A812IGG6"/>
<dbReference type="GO" id="GO:0008270">
    <property type="term" value="F:zinc ion binding"/>
    <property type="evidence" value="ECO:0007669"/>
    <property type="project" value="UniProtKB-KW"/>
</dbReference>